<sequence>MALNKNEIAQLLELYKAAVFEKDAVKFLSLYDTSSRVFDTWGVWVFEDLESRRPVIENWFGSLGDERVTVNFDDVQITGTEEIAVLTAVGTYAAISLDNKELRSMQNRFTWALKRYAAQWKIVHEHTSVPIANDLTAKLQRD</sequence>
<gene>
    <name evidence="2" type="ORF">GCM10011613_23700</name>
</gene>
<evidence type="ECO:0000313" key="3">
    <source>
        <dbReference type="Proteomes" id="UP000619761"/>
    </source>
</evidence>
<dbReference type="EMBL" id="BMYZ01000002">
    <property type="protein sequence ID" value="GGY78330.1"/>
    <property type="molecule type" value="Genomic_DNA"/>
</dbReference>
<dbReference type="RefSeq" id="WP_189418879.1">
    <property type="nucleotide sequence ID" value="NZ_BMYZ01000002.1"/>
</dbReference>
<accession>A0ABQ3B4N3</accession>
<dbReference type="Proteomes" id="UP000619761">
    <property type="component" value="Unassembled WGS sequence"/>
</dbReference>
<name>A0ABQ3B4N3_9GAMM</name>
<protein>
    <recommendedName>
        <fullName evidence="1">SnoaL-like domain-containing protein</fullName>
    </recommendedName>
</protein>
<keyword evidence="3" id="KW-1185">Reference proteome</keyword>
<dbReference type="InterPro" id="IPR037401">
    <property type="entry name" value="SnoaL-like"/>
</dbReference>
<feature type="domain" description="SnoaL-like" evidence="1">
    <location>
        <begin position="8"/>
        <end position="131"/>
    </location>
</feature>
<reference evidence="3" key="1">
    <citation type="journal article" date="2019" name="Int. J. Syst. Evol. Microbiol.">
        <title>The Global Catalogue of Microorganisms (GCM) 10K type strain sequencing project: providing services to taxonomists for standard genome sequencing and annotation.</title>
        <authorList>
            <consortium name="The Broad Institute Genomics Platform"/>
            <consortium name="The Broad Institute Genome Sequencing Center for Infectious Disease"/>
            <person name="Wu L."/>
            <person name="Ma J."/>
        </authorList>
    </citation>
    <scope>NUCLEOTIDE SEQUENCE [LARGE SCALE GENOMIC DNA]</scope>
    <source>
        <strain evidence="3">KCTC 32239</strain>
    </source>
</reference>
<proteinExistence type="predicted"/>
<organism evidence="2 3">
    <name type="scientific">Cellvibrio zantedeschiae</name>
    <dbReference type="NCBI Taxonomy" id="1237077"/>
    <lineage>
        <taxon>Bacteria</taxon>
        <taxon>Pseudomonadati</taxon>
        <taxon>Pseudomonadota</taxon>
        <taxon>Gammaproteobacteria</taxon>
        <taxon>Cellvibrionales</taxon>
        <taxon>Cellvibrionaceae</taxon>
        <taxon>Cellvibrio</taxon>
    </lineage>
</organism>
<evidence type="ECO:0000259" key="1">
    <source>
        <dbReference type="Pfam" id="PF13474"/>
    </source>
</evidence>
<evidence type="ECO:0000313" key="2">
    <source>
        <dbReference type="EMBL" id="GGY78330.1"/>
    </source>
</evidence>
<dbReference type="SUPFAM" id="SSF54427">
    <property type="entry name" value="NTF2-like"/>
    <property type="match status" value="1"/>
</dbReference>
<dbReference type="Pfam" id="PF13474">
    <property type="entry name" value="SnoaL_3"/>
    <property type="match status" value="1"/>
</dbReference>
<dbReference type="Gene3D" id="3.10.450.50">
    <property type="match status" value="1"/>
</dbReference>
<comment type="caution">
    <text evidence="2">The sequence shown here is derived from an EMBL/GenBank/DDBJ whole genome shotgun (WGS) entry which is preliminary data.</text>
</comment>
<dbReference type="InterPro" id="IPR032710">
    <property type="entry name" value="NTF2-like_dom_sf"/>
</dbReference>